<accession>K8DWA5</accession>
<organism evidence="2">
    <name type="scientific">Janthinobacterium agaricidamnosum</name>
    <dbReference type="NCBI Taxonomy" id="55508"/>
    <lineage>
        <taxon>Bacteria</taxon>
        <taxon>Pseudomonadati</taxon>
        <taxon>Pseudomonadota</taxon>
        <taxon>Betaproteobacteria</taxon>
        <taxon>Burkholderiales</taxon>
        <taxon>Oxalobacteraceae</taxon>
        <taxon>Janthinobacterium</taxon>
    </lineage>
</organism>
<feature type="transmembrane region" description="Helical" evidence="1">
    <location>
        <begin position="28"/>
        <end position="49"/>
    </location>
</feature>
<name>K8DWA5_9BURK</name>
<dbReference type="AlphaFoldDB" id="K8DWA5"/>
<evidence type="ECO:0000313" key="2">
    <source>
        <dbReference type="EMBL" id="CCM43856.1"/>
    </source>
</evidence>
<feature type="transmembrane region" description="Helical" evidence="1">
    <location>
        <begin position="5"/>
        <end position="22"/>
    </location>
</feature>
<sequence length="59" mass="6446">MFLPIFMAVYLLGALITGLFGTSRRIGFIGFFILALVLSPPVTLMLLVLTRPKPVAKPL</sequence>
<evidence type="ECO:0000256" key="1">
    <source>
        <dbReference type="SAM" id="Phobius"/>
    </source>
</evidence>
<protein>
    <submittedName>
        <fullName evidence="2">Putative membrane protein</fullName>
    </submittedName>
</protein>
<dbReference type="EMBL" id="HE967328">
    <property type="protein sequence ID" value="CCM43856.1"/>
    <property type="molecule type" value="Genomic_DNA"/>
</dbReference>
<keyword evidence="1" id="KW-1133">Transmembrane helix</keyword>
<reference evidence="2" key="1">
    <citation type="journal article" date="2012" name="Angew. Chem. Int. Ed.">
        <title>Imaging Mass Spectrometry and Genome Mining Reveal Highly Antifungal Virulence Factor of Mushroom Soft Rot Pathogens.</title>
        <authorList>
            <person name="Graupner K."/>
            <person name="Scherlach K."/>
            <person name="Bretschneider T."/>
            <person name="Lackner G."/>
            <person name="Roth M."/>
            <person name="Gross H."/>
            <person name="Hertweck C."/>
        </authorList>
    </citation>
    <scope>NUCLEOTIDE SEQUENCE</scope>
    <source>
        <strain evidence="2">DSM 9628</strain>
    </source>
</reference>
<proteinExistence type="predicted"/>
<keyword evidence="1" id="KW-0812">Transmembrane</keyword>
<keyword evidence="1" id="KW-0472">Membrane</keyword>